<evidence type="ECO:0000259" key="10">
    <source>
        <dbReference type="PROSITE" id="PS51514"/>
    </source>
</evidence>
<reference evidence="11 12" key="1">
    <citation type="submission" date="2024-01" db="EMBL/GenBank/DDBJ databases">
        <title>The genomes of 5 underutilized Papilionoideae crops provide insights into root nodulation and disease resistanc.</title>
        <authorList>
            <person name="Jiang F."/>
        </authorList>
    </citation>
    <scope>NUCLEOTIDE SEQUENCE [LARGE SCALE GENOMIC DNA]</scope>
    <source>
        <strain evidence="11">DUOXIRENSHENG_FW03</strain>
        <tissue evidence="11">Leaves</tissue>
    </source>
</reference>
<keyword evidence="2" id="KW-0677">Repeat</keyword>
<dbReference type="PROSITE" id="PS50012">
    <property type="entry name" value="RCC1_3"/>
    <property type="match status" value="6"/>
</dbReference>
<evidence type="ECO:0000256" key="5">
    <source>
        <dbReference type="PROSITE-ProRule" id="PRU00091"/>
    </source>
</evidence>
<evidence type="ECO:0000256" key="6">
    <source>
        <dbReference type="PROSITE-ProRule" id="PRU00235"/>
    </source>
</evidence>
<feature type="coiled-coil region" evidence="7">
    <location>
        <begin position="617"/>
        <end position="658"/>
    </location>
</feature>
<feature type="repeat" description="RCC1" evidence="6">
    <location>
        <begin position="201"/>
        <end position="252"/>
    </location>
</feature>
<feature type="compositionally biased region" description="Polar residues" evidence="8">
    <location>
        <begin position="835"/>
        <end position="850"/>
    </location>
</feature>
<dbReference type="Proteomes" id="UP001386955">
    <property type="component" value="Unassembled WGS sequence"/>
</dbReference>
<feature type="repeat" description="RCC1" evidence="6">
    <location>
        <begin position="146"/>
        <end position="200"/>
    </location>
</feature>
<accession>A0AAN9XFJ2</accession>
<evidence type="ECO:0000256" key="2">
    <source>
        <dbReference type="ARBA" id="ARBA00022737"/>
    </source>
</evidence>
<feature type="repeat" description="RCC1" evidence="6">
    <location>
        <begin position="315"/>
        <end position="366"/>
    </location>
</feature>
<feature type="compositionally biased region" description="Basic and acidic residues" evidence="8">
    <location>
        <begin position="767"/>
        <end position="780"/>
    </location>
</feature>
<dbReference type="InterPro" id="IPR011011">
    <property type="entry name" value="Znf_FYVE_PHD"/>
</dbReference>
<dbReference type="InterPro" id="IPR058923">
    <property type="entry name" value="RCC1-like_dom"/>
</dbReference>
<feature type="repeat" description="RCC1" evidence="6">
    <location>
        <begin position="367"/>
        <end position="418"/>
    </location>
</feature>
<feature type="repeat" description="RCC1" evidence="6">
    <location>
        <begin position="263"/>
        <end position="314"/>
    </location>
</feature>
<keyword evidence="1" id="KW-0479">Metal-binding</keyword>
<evidence type="ECO:0000313" key="12">
    <source>
        <dbReference type="Proteomes" id="UP001386955"/>
    </source>
</evidence>
<dbReference type="InterPro" id="IPR000408">
    <property type="entry name" value="Reg_chr_condens"/>
</dbReference>
<feature type="region of interest" description="Disordered" evidence="8">
    <location>
        <begin position="1"/>
        <end position="29"/>
    </location>
</feature>
<dbReference type="Pfam" id="PF01363">
    <property type="entry name" value="FYVE"/>
    <property type="match status" value="1"/>
</dbReference>
<evidence type="ECO:0000259" key="9">
    <source>
        <dbReference type="PROSITE" id="PS50178"/>
    </source>
</evidence>
<evidence type="ECO:0000256" key="3">
    <source>
        <dbReference type="ARBA" id="ARBA00022771"/>
    </source>
</evidence>
<dbReference type="Gene3D" id="3.30.40.10">
    <property type="entry name" value="Zinc/RING finger domain, C3HC4 (zinc finger)"/>
    <property type="match status" value="1"/>
</dbReference>
<dbReference type="SUPFAM" id="SSF50985">
    <property type="entry name" value="RCC1/BLIP-II"/>
    <property type="match status" value="1"/>
</dbReference>
<dbReference type="GO" id="GO:0008270">
    <property type="term" value="F:zinc ion binding"/>
    <property type="evidence" value="ECO:0007669"/>
    <property type="project" value="UniProtKB-KW"/>
</dbReference>
<protein>
    <submittedName>
        <fullName evidence="11">Uncharacterized protein</fullName>
    </submittedName>
</protein>
<dbReference type="AlphaFoldDB" id="A0AAN9XFJ2"/>
<dbReference type="InterPro" id="IPR013083">
    <property type="entry name" value="Znf_RING/FYVE/PHD"/>
</dbReference>
<evidence type="ECO:0000256" key="7">
    <source>
        <dbReference type="SAM" id="Coils"/>
    </source>
</evidence>
<keyword evidence="7" id="KW-0175">Coiled coil</keyword>
<dbReference type="Pfam" id="PF08381">
    <property type="entry name" value="BRX"/>
    <property type="match status" value="1"/>
</dbReference>
<evidence type="ECO:0000256" key="8">
    <source>
        <dbReference type="SAM" id="MobiDB-lite"/>
    </source>
</evidence>
<dbReference type="CDD" id="cd00065">
    <property type="entry name" value="FYVE_like_SF"/>
    <property type="match status" value="1"/>
</dbReference>
<dbReference type="InterPro" id="IPR017455">
    <property type="entry name" value="Znf_FYVE-rel"/>
</dbReference>
<dbReference type="InterPro" id="IPR051210">
    <property type="entry name" value="Ub_ligase/GEF_domain"/>
</dbReference>
<keyword evidence="3 5" id="KW-0863">Zinc-finger</keyword>
<feature type="repeat" description="RCC1" evidence="6">
    <location>
        <begin position="94"/>
        <end position="145"/>
    </location>
</feature>
<feature type="compositionally biased region" description="Low complexity" evidence="8">
    <location>
        <begin position="14"/>
        <end position="26"/>
    </location>
</feature>
<comment type="caution">
    <text evidence="11">The sequence shown here is derived from an EMBL/GenBank/DDBJ whole genome shotgun (WGS) entry which is preliminary data.</text>
</comment>
<dbReference type="PANTHER" id="PTHR22870:SF469">
    <property type="entry name" value="CHROMATIN REGULATOR PHD FAMILY-RELATED"/>
    <property type="match status" value="1"/>
</dbReference>
<feature type="region of interest" description="Disordered" evidence="8">
    <location>
        <begin position="765"/>
        <end position="852"/>
    </location>
</feature>
<dbReference type="InterPro" id="IPR000306">
    <property type="entry name" value="Znf_FYVE"/>
</dbReference>
<evidence type="ECO:0000313" key="11">
    <source>
        <dbReference type="EMBL" id="KAK7390256.1"/>
    </source>
</evidence>
<dbReference type="PROSITE" id="PS50178">
    <property type="entry name" value="ZF_FYVE"/>
    <property type="match status" value="1"/>
</dbReference>
<gene>
    <name evidence="11" type="ORF">VNO78_25555</name>
</gene>
<dbReference type="PRINTS" id="PR00633">
    <property type="entry name" value="RCCNDNSATION"/>
</dbReference>
<evidence type="ECO:0000256" key="1">
    <source>
        <dbReference type="ARBA" id="ARBA00022723"/>
    </source>
</evidence>
<dbReference type="InterPro" id="IPR013591">
    <property type="entry name" value="Brevis_radix_dom"/>
</dbReference>
<keyword evidence="12" id="KW-1185">Reference proteome</keyword>
<feature type="compositionally biased region" description="Polar residues" evidence="8">
    <location>
        <begin position="781"/>
        <end position="801"/>
    </location>
</feature>
<dbReference type="SMART" id="SM00064">
    <property type="entry name" value="FYVE"/>
    <property type="match status" value="1"/>
</dbReference>
<dbReference type="Gene3D" id="2.130.10.30">
    <property type="entry name" value="Regulator of chromosome condensation 1/beta-lactamase-inhibitor protein II"/>
    <property type="match status" value="2"/>
</dbReference>
<dbReference type="PROSITE" id="PS00626">
    <property type="entry name" value="RCC1_2"/>
    <property type="match status" value="2"/>
</dbReference>
<dbReference type="InterPro" id="IPR009091">
    <property type="entry name" value="RCC1/BLIP-II"/>
</dbReference>
<dbReference type="SUPFAM" id="SSF57903">
    <property type="entry name" value="FYVE/PHD zinc finger"/>
    <property type="match status" value="1"/>
</dbReference>
<dbReference type="PANTHER" id="PTHR22870">
    <property type="entry name" value="REGULATOR OF CHROMOSOME CONDENSATION"/>
    <property type="match status" value="1"/>
</dbReference>
<dbReference type="EMBL" id="JAYMYS010000006">
    <property type="protein sequence ID" value="KAK7390256.1"/>
    <property type="molecule type" value="Genomic_DNA"/>
</dbReference>
<feature type="region of interest" description="Disordered" evidence="8">
    <location>
        <begin position="722"/>
        <end position="749"/>
    </location>
</feature>
<keyword evidence="4" id="KW-0862">Zinc</keyword>
<dbReference type="PROSITE" id="PS51514">
    <property type="entry name" value="BRX"/>
    <property type="match status" value="1"/>
</dbReference>
<proteinExistence type="predicted"/>
<evidence type="ECO:0000256" key="4">
    <source>
        <dbReference type="ARBA" id="ARBA00022833"/>
    </source>
</evidence>
<dbReference type="Pfam" id="PF25390">
    <property type="entry name" value="WD40_RLD"/>
    <property type="match status" value="1"/>
</dbReference>
<dbReference type="FunFam" id="2.130.10.30:FF:000028">
    <property type="entry name" value="PH, RCC1 and FYVE domains-containing protein 1"/>
    <property type="match status" value="1"/>
</dbReference>
<feature type="domain" description="BRX" evidence="10">
    <location>
        <begin position="946"/>
        <end position="976"/>
    </location>
</feature>
<organism evidence="11 12">
    <name type="scientific">Psophocarpus tetragonolobus</name>
    <name type="common">Winged bean</name>
    <name type="synonym">Dolichos tetragonolobus</name>
    <dbReference type="NCBI Taxonomy" id="3891"/>
    <lineage>
        <taxon>Eukaryota</taxon>
        <taxon>Viridiplantae</taxon>
        <taxon>Streptophyta</taxon>
        <taxon>Embryophyta</taxon>
        <taxon>Tracheophyta</taxon>
        <taxon>Spermatophyta</taxon>
        <taxon>Magnoliopsida</taxon>
        <taxon>eudicotyledons</taxon>
        <taxon>Gunneridae</taxon>
        <taxon>Pentapetalae</taxon>
        <taxon>rosids</taxon>
        <taxon>fabids</taxon>
        <taxon>Fabales</taxon>
        <taxon>Fabaceae</taxon>
        <taxon>Papilionoideae</taxon>
        <taxon>50 kb inversion clade</taxon>
        <taxon>NPAAA clade</taxon>
        <taxon>indigoferoid/millettioid clade</taxon>
        <taxon>Phaseoleae</taxon>
        <taxon>Psophocarpus</taxon>
    </lineage>
</organism>
<feature type="compositionally biased region" description="Polar residues" evidence="8">
    <location>
        <begin position="735"/>
        <end position="749"/>
    </location>
</feature>
<feature type="domain" description="FYVE-type" evidence="9">
    <location>
        <begin position="423"/>
        <end position="485"/>
    </location>
</feature>
<sequence>MLPRTSLADGFRVSSSSTPSNSSGGSEPEDLDTFRDIYIWGEVLASGASPDGVGTQIPSSINVLTPKPLETNIILDFCQIATGAHHIATVTKQGNIFTWGKESGGRLGHGIDKDFSSPRLVEFIAGTDFDFVACGEHHTGAISKSFELYMWGDGTHNIGLLGNGSEASHWKPKIVNGPLEGLQVVSVACGTWHSALATSDGKLFTFGDGAFGVLGHGDHESVCYPKEVQLLSGLKTIKVACGVWHTAAIVEVEFQSNSNNPPWKLFTWGDGDKHRLGHGNKDTYLQPTRVSPLMEYNFHQVACGHTITVALTTSGHVFTMGGIEHGQLGNPMSAGRQPTLVQDKLLGEFVVEISCGAHHVAILTTKGELYTWGMGANGRLGHGDVEDKKSPTLVVALKDRNVKNISCGSNFTSCICIHKRVSETDQSICSSCRQAFGLTRKKHNCNNCGLAFCHACSSKKALKTSLSPTPEKPHRVCDNCYAKLKVIEDNDTFKLDKKSASIIGKDKLGQGAIKSTRILLSPIIEPIKYLEVNSSNPERNRDFTSFVRASQVPSLLQLKDISFPHSLSSPQSVLNPTLPPNSLQTATPHTNSVPIFTKTKRQSPSRLVSPRYFGTHNDSLRKTNDLLNQEVSKLQKQIKSLKQRNDMQDVEIKKLNKKVMEATAFAAVETSNHKGTQDFFESTIYQLKEITKKLSQEIPESKNLRIVLTRAEDFLNEFLESKTPSSKMESKNHSEFGTPTLNNESSKLQSNSLEENMDAVGVNPSQYEEKLPEESNKSSLEHNQQNQSDISTKDGVSSKLQKQILEENFDATGTNPHNDEENFLEESNKSKLESRQQNIHNVPTSNTNTSKMREQELEEIDDPIEVDHHQDREYFFKERSEQKLETQYHNASKILSYSSDVSELLEENIEVAGAGHVLQECSDSPQTPNNHSRSLDTSEFEKLREIQVIEKFEHGVYVILMLRSDGTKIFKQVKFR</sequence>
<name>A0AAN9XFJ2_PSOTE</name>